<feature type="transmembrane region" description="Helical" evidence="2">
    <location>
        <begin position="169"/>
        <end position="188"/>
    </location>
</feature>
<organism evidence="4 5">
    <name type="scientific">Kroppenstedtia sanguinis</name>
    <dbReference type="NCBI Taxonomy" id="1380684"/>
    <lineage>
        <taxon>Bacteria</taxon>
        <taxon>Bacillati</taxon>
        <taxon>Bacillota</taxon>
        <taxon>Bacilli</taxon>
        <taxon>Bacillales</taxon>
        <taxon>Thermoactinomycetaceae</taxon>
        <taxon>Kroppenstedtia</taxon>
    </lineage>
</organism>
<accession>A0ABW4CDG0</accession>
<feature type="transmembrane region" description="Helical" evidence="2">
    <location>
        <begin position="137"/>
        <end position="157"/>
    </location>
</feature>
<dbReference type="InterPro" id="IPR032816">
    <property type="entry name" value="VTT_dom"/>
</dbReference>
<keyword evidence="2" id="KW-1133">Transmembrane helix</keyword>
<feature type="transmembrane region" description="Helical" evidence="2">
    <location>
        <begin position="52"/>
        <end position="72"/>
    </location>
</feature>
<protein>
    <submittedName>
        <fullName evidence="4">DedA family protein</fullName>
    </submittedName>
</protein>
<evidence type="ECO:0000313" key="5">
    <source>
        <dbReference type="Proteomes" id="UP001597282"/>
    </source>
</evidence>
<keyword evidence="2" id="KW-0812">Transmembrane</keyword>
<gene>
    <name evidence="4" type="ORF">ACFQ4Y_14670</name>
</gene>
<sequence length="205" mass="22742">MEVEGWVHWISEVGYMALFFCLWLGIIGMPVPDETVVMTGGLVSSMGILAPVPSFLVTYMGVVSGLSLGYVVGRWSSPLLHRLVRKGRRKQLLKRSQEIIRKYGGVGLSFSYFIPGVRHVAPYLAGCGRMPFRLYALYSYGTGLVWTGVFFFLGRVAGQAGNLISLSNLNGFLVGGAALLIVGLWMIWRIGSLRMRRTPKESDWM</sequence>
<reference evidence="5" key="1">
    <citation type="journal article" date="2019" name="Int. J. Syst. Evol. Microbiol.">
        <title>The Global Catalogue of Microorganisms (GCM) 10K type strain sequencing project: providing services to taxonomists for standard genome sequencing and annotation.</title>
        <authorList>
            <consortium name="The Broad Institute Genomics Platform"/>
            <consortium name="The Broad Institute Genome Sequencing Center for Infectious Disease"/>
            <person name="Wu L."/>
            <person name="Ma J."/>
        </authorList>
    </citation>
    <scope>NUCLEOTIDE SEQUENCE [LARGE SCALE GENOMIC DNA]</scope>
    <source>
        <strain evidence="5">S1</strain>
    </source>
</reference>
<dbReference type="RefSeq" id="WP_380166783.1">
    <property type="nucleotide sequence ID" value="NZ_JBHTNU010000018.1"/>
</dbReference>
<comment type="similarity">
    <text evidence="1">Belongs to the DedA family.</text>
</comment>
<dbReference type="Pfam" id="PF09335">
    <property type="entry name" value="VTT_dom"/>
    <property type="match status" value="1"/>
</dbReference>
<dbReference type="PANTHER" id="PTHR42709:SF9">
    <property type="entry name" value="ALKALINE PHOSPHATASE LIKE PROTEIN"/>
    <property type="match status" value="1"/>
</dbReference>
<name>A0ABW4CDG0_9BACL</name>
<evidence type="ECO:0000256" key="2">
    <source>
        <dbReference type="SAM" id="Phobius"/>
    </source>
</evidence>
<evidence type="ECO:0000313" key="4">
    <source>
        <dbReference type="EMBL" id="MFD1428149.1"/>
    </source>
</evidence>
<dbReference type="InterPro" id="IPR051311">
    <property type="entry name" value="DedA_domain"/>
</dbReference>
<dbReference type="PANTHER" id="PTHR42709">
    <property type="entry name" value="ALKALINE PHOSPHATASE LIKE PROTEIN"/>
    <property type="match status" value="1"/>
</dbReference>
<evidence type="ECO:0000256" key="1">
    <source>
        <dbReference type="ARBA" id="ARBA00010792"/>
    </source>
</evidence>
<dbReference type="Proteomes" id="UP001597282">
    <property type="component" value="Unassembled WGS sequence"/>
</dbReference>
<keyword evidence="2" id="KW-0472">Membrane</keyword>
<comment type="caution">
    <text evidence="4">The sequence shown here is derived from an EMBL/GenBank/DDBJ whole genome shotgun (WGS) entry which is preliminary data.</text>
</comment>
<keyword evidence="5" id="KW-1185">Reference proteome</keyword>
<feature type="transmembrane region" description="Helical" evidence="2">
    <location>
        <begin position="12"/>
        <end position="32"/>
    </location>
</feature>
<dbReference type="EMBL" id="JBHTNU010000018">
    <property type="protein sequence ID" value="MFD1428149.1"/>
    <property type="molecule type" value="Genomic_DNA"/>
</dbReference>
<feature type="domain" description="VTT" evidence="3">
    <location>
        <begin position="31"/>
        <end position="155"/>
    </location>
</feature>
<proteinExistence type="inferred from homology"/>
<evidence type="ECO:0000259" key="3">
    <source>
        <dbReference type="Pfam" id="PF09335"/>
    </source>
</evidence>